<name>A0A2U1FAQ5_9PORP</name>
<keyword evidence="2" id="KW-1185">Reference proteome</keyword>
<gene>
    <name evidence="1" type="ORF">C7382_10914</name>
</gene>
<protein>
    <submittedName>
        <fullName evidence="1">Uncharacterized protein</fullName>
    </submittedName>
</protein>
<evidence type="ECO:0000313" key="2">
    <source>
        <dbReference type="Proteomes" id="UP000245462"/>
    </source>
</evidence>
<accession>A0A2U1FAQ5</accession>
<dbReference type="Proteomes" id="UP000245462">
    <property type="component" value="Unassembled WGS sequence"/>
</dbReference>
<organism evidence="1 2">
    <name type="scientific">Porphyromonas loveana</name>
    <dbReference type="NCBI Taxonomy" id="1884669"/>
    <lineage>
        <taxon>Bacteria</taxon>
        <taxon>Pseudomonadati</taxon>
        <taxon>Bacteroidota</taxon>
        <taxon>Bacteroidia</taxon>
        <taxon>Bacteroidales</taxon>
        <taxon>Porphyromonadaceae</taxon>
        <taxon>Porphyromonas</taxon>
    </lineage>
</organism>
<comment type="caution">
    <text evidence="1">The sequence shown here is derived from an EMBL/GenBank/DDBJ whole genome shotgun (WGS) entry which is preliminary data.</text>
</comment>
<sequence>MRKINDFMIIYIFSFSPYDKFFTDMFRFLAGNGTYRS</sequence>
<dbReference type="AlphaFoldDB" id="A0A2U1FAQ5"/>
<proteinExistence type="predicted"/>
<evidence type="ECO:0000313" key="1">
    <source>
        <dbReference type="EMBL" id="PVZ09273.1"/>
    </source>
</evidence>
<dbReference type="EMBL" id="QEKY01000009">
    <property type="protein sequence ID" value="PVZ09273.1"/>
    <property type="molecule type" value="Genomic_DNA"/>
</dbReference>
<reference evidence="1 2" key="1">
    <citation type="submission" date="2018-04" db="EMBL/GenBank/DDBJ databases">
        <title>Genomic Encyclopedia of Type Strains, Phase IV (KMG-IV): sequencing the most valuable type-strain genomes for metagenomic binning, comparative biology and taxonomic classification.</title>
        <authorList>
            <person name="Goeker M."/>
        </authorList>
    </citation>
    <scope>NUCLEOTIDE SEQUENCE [LARGE SCALE GENOMIC DNA]</scope>
    <source>
        <strain evidence="1 2">DSM 28520</strain>
    </source>
</reference>